<feature type="non-terminal residue" evidence="3">
    <location>
        <position position="1"/>
    </location>
</feature>
<dbReference type="Gene3D" id="3.30.70.1070">
    <property type="entry name" value="Sporulation related repeat"/>
    <property type="match status" value="1"/>
</dbReference>
<dbReference type="Proteomes" id="UP000319836">
    <property type="component" value="Unassembled WGS sequence"/>
</dbReference>
<organism evidence="3 4">
    <name type="scientific">Eiseniibacteriota bacterium</name>
    <dbReference type="NCBI Taxonomy" id="2212470"/>
    <lineage>
        <taxon>Bacteria</taxon>
        <taxon>Candidatus Eiseniibacteriota</taxon>
    </lineage>
</organism>
<dbReference type="AlphaFoldDB" id="A0A538U352"/>
<proteinExistence type="predicted"/>
<evidence type="ECO:0000256" key="1">
    <source>
        <dbReference type="SAM" id="MobiDB-lite"/>
    </source>
</evidence>
<dbReference type="PROSITE" id="PS51724">
    <property type="entry name" value="SPOR"/>
    <property type="match status" value="1"/>
</dbReference>
<evidence type="ECO:0000313" key="3">
    <source>
        <dbReference type="EMBL" id="TMQ70318.1"/>
    </source>
</evidence>
<dbReference type="SUPFAM" id="SSF110997">
    <property type="entry name" value="Sporulation related repeat"/>
    <property type="match status" value="1"/>
</dbReference>
<dbReference type="Pfam" id="PF05036">
    <property type="entry name" value="SPOR"/>
    <property type="match status" value="1"/>
</dbReference>
<sequence length="160" mass="16133">NAEKKRLAVIAHADSLRAAAAAESTAATMRDSARADSIRQAALPKPKVKPTPAPTASAAKPPAGTGTTPAPASATAAAPPPAKHYGLIVGEYIDEAKANEVKDKLTSSTSLPGRVISVDNGNAFRVILGDFEGKSAAEKAAGDLSAKGLVSEARVTALPK</sequence>
<dbReference type="EMBL" id="VBPA01000216">
    <property type="protein sequence ID" value="TMQ70318.1"/>
    <property type="molecule type" value="Genomic_DNA"/>
</dbReference>
<dbReference type="InterPro" id="IPR007730">
    <property type="entry name" value="SPOR-like_dom"/>
</dbReference>
<evidence type="ECO:0000259" key="2">
    <source>
        <dbReference type="PROSITE" id="PS51724"/>
    </source>
</evidence>
<feature type="compositionally biased region" description="Low complexity" evidence="1">
    <location>
        <begin position="54"/>
        <end position="77"/>
    </location>
</feature>
<dbReference type="GO" id="GO:0042834">
    <property type="term" value="F:peptidoglycan binding"/>
    <property type="evidence" value="ECO:0007669"/>
    <property type="project" value="InterPro"/>
</dbReference>
<feature type="domain" description="SPOR" evidence="2">
    <location>
        <begin position="79"/>
        <end position="157"/>
    </location>
</feature>
<reference evidence="3 4" key="1">
    <citation type="journal article" date="2019" name="Nat. Microbiol.">
        <title>Mediterranean grassland soil C-N compound turnover is dependent on rainfall and depth, and is mediated by genomically divergent microorganisms.</title>
        <authorList>
            <person name="Diamond S."/>
            <person name="Andeer P.F."/>
            <person name="Li Z."/>
            <person name="Crits-Christoph A."/>
            <person name="Burstein D."/>
            <person name="Anantharaman K."/>
            <person name="Lane K.R."/>
            <person name="Thomas B.C."/>
            <person name="Pan C."/>
            <person name="Northen T.R."/>
            <person name="Banfield J.F."/>
        </authorList>
    </citation>
    <scope>NUCLEOTIDE SEQUENCE [LARGE SCALE GENOMIC DNA]</scope>
    <source>
        <strain evidence="3">WS_10</strain>
    </source>
</reference>
<accession>A0A538U352</accession>
<comment type="caution">
    <text evidence="3">The sequence shown here is derived from an EMBL/GenBank/DDBJ whole genome shotgun (WGS) entry which is preliminary data.</text>
</comment>
<gene>
    <name evidence="3" type="ORF">E6K80_08845</name>
</gene>
<protein>
    <submittedName>
        <fullName evidence="3">SPOR domain-containing protein</fullName>
    </submittedName>
</protein>
<evidence type="ECO:0000313" key="4">
    <source>
        <dbReference type="Proteomes" id="UP000319836"/>
    </source>
</evidence>
<dbReference type="InterPro" id="IPR036680">
    <property type="entry name" value="SPOR-like_sf"/>
</dbReference>
<name>A0A538U352_UNCEI</name>
<feature type="region of interest" description="Disordered" evidence="1">
    <location>
        <begin position="24"/>
        <end position="81"/>
    </location>
</feature>